<feature type="domain" description="HAT C-terminal dimerisation" evidence="1">
    <location>
        <begin position="273"/>
        <end position="330"/>
    </location>
</feature>
<evidence type="ECO:0000313" key="3">
    <source>
        <dbReference type="Proteomes" id="UP001152484"/>
    </source>
</evidence>
<dbReference type="InterPro" id="IPR055298">
    <property type="entry name" value="AtLOH3-like"/>
</dbReference>
<reference evidence="2" key="1">
    <citation type="submission" date="2022-07" db="EMBL/GenBank/DDBJ databases">
        <authorList>
            <person name="Macas J."/>
            <person name="Novak P."/>
            <person name="Neumann P."/>
        </authorList>
    </citation>
    <scope>NUCLEOTIDE SEQUENCE</scope>
</reference>
<dbReference type="AlphaFoldDB" id="A0A9P0ZQ83"/>
<evidence type="ECO:0000313" key="2">
    <source>
        <dbReference type="EMBL" id="CAH9110961.1"/>
    </source>
</evidence>
<keyword evidence="3" id="KW-1185">Reference proteome</keyword>
<dbReference type="Proteomes" id="UP001152484">
    <property type="component" value="Unassembled WGS sequence"/>
</dbReference>
<dbReference type="PANTHER" id="PTHR11697:SF230">
    <property type="entry name" value="ZINC FINGER, MYM DOMAIN CONTAINING 1"/>
    <property type="match status" value="1"/>
</dbReference>
<dbReference type="InterPro" id="IPR012337">
    <property type="entry name" value="RNaseH-like_sf"/>
</dbReference>
<gene>
    <name evidence="2" type="ORF">CEURO_LOCUS19023</name>
</gene>
<comment type="caution">
    <text evidence="2">The sequence shown here is derived from an EMBL/GenBank/DDBJ whole genome shotgun (WGS) entry which is preliminary data.</text>
</comment>
<name>A0A9P0ZQ83_CUSEU</name>
<accession>A0A9P0ZQ83</accession>
<organism evidence="2 3">
    <name type="scientific">Cuscuta europaea</name>
    <name type="common">European dodder</name>
    <dbReference type="NCBI Taxonomy" id="41803"/>
    <lineage>
        <taxon>Eukaryota</taxon>
        <taxon>Viridiplantae</taxon>
        <taxon>Streptophyta</taxon>
        <taxon>Embryophyta</taxon>
        <taxon>Tracheophyta</taxon>
        <taxon>Spermatophyta</taxon>
        <taxon>Magnoliopsida</taxon>
        <taxon>eudicotyledons</taxon>
        <taxon>Gunneridae</taxon>
        <taxon>Pentapetalae</taxon>
        <taxon>asterids</taxon>
        <taxon>lamiids</taxon>
        <taxon>Solanales</taxon>
        <taxon>Convolvulaceae</taxon>
        <taxon>Cuscuteae</taxon>
        <taxon>Cuscuta</taxon>
        <taxon>Cuscuta subgen. Cuscuta</taxon>
    </lineage>
</organism>
<dbReference type="GO" id="GO:0046983">
    <property type="term" value="F:protein dimerization activity"/>
    <property type="evidence" value="ECO:0007669"/>
    <property type="project" value="InterPro"/>
</dbReference>
<dbReference type="OrthoDB" id="6778351at2759"/>
<protein>
    <recommendedName>
        <fullName evidence="1">HAT C-terminal dimerisation domain-containing protein</fullName>
    </recommendedName>
</protein>
<sequence length="359" mass="41524">MVAMLEKGEITTGRGLNQESTLARPGATRWGSHFTTIIRILSLWSPTIQVLDNIFDDGIDSKSRGKASSLVEKMESYQFVFIAHLMKKVLGLTNMLSHFLQQKDQNILEAVSLIKNTKEKFQDLRESGWEELLEDVSKFCVKNKIDILNMEDTTHRSRRVRHPVTNYHHFRADIFYQVIDQVNLEMENRFSESNTDLLACLACLDPKDNFSNFCESKLLSLAELYSSDFSAVEQMELKEQLQVWIYEMRGNEAFSTLQSIGEVSKKMVELTIHKSFHLVYRLIELALVLPVATATVERAFSSMNIIKTDLRNKMGDDYLTNCLVCYIERDIFQAIDNEAIMKHFQNMKTRKIDLPRLQK</sequence>
<dbReference type="InterPro" id="IPR008906">
    <property type="entry name" value="HATC_C_dom"/>
</dbReference>
<proteinExistence type="predicted"/>
<dbReference type="EMBL" id="CAMAPE010000054">
    <property type="protein sequence ID" value="CAH9110961.1"/>
    <property type="molecule type" value="Genomic_DNA"/>
</dbReference>
<dbReference type="PANTHER" id="PTHR11697">
    <property type="entry name" value="GENERAL TRANSCRIPTION FACTOR 2-RELATED ZINC FINGER PROTEIN"/>
    <property type="match status" value="1"/>
</dbReference>
<evidence type="ECO:0000259" key="1">
    <source>
        <dbReference type="Pfam" id="PF05699"/>
    </source>
</evidence>
<dbReference type="Pfam" id="PF05699">
    <property type="entry name" value="Dimer_Tnp_hAT"/>
    <property type="match status" value="1"/>
</dbReference>
<dbReference type="SUPFAM" id="SSF53098">
    <property type="entry name" value="Ribonuclease H-like"/>
    <property type="match status" value="1"/>
</dbReference>